<organism evidence="1 2">
    <name type="scientific">Neogobius melanostomus</name>
    <name type="common">round goby</name>
    <dbReference type="NCBI Taxonomy" id="47308"/>
    <lineage>
        <taxon>Eukaryota</taxon>
        <taxon>Metazoa</taxon>
        <taxon>Chordata</taxon>
        <taxon>Craniata</taxon>
        <taxon>Vertebrata</taxon>
        <taxon>Euteleostomi</taxon>
        <taxon>Actinopterygii</taxon>
        <taxon>Neopterygii</taxon>
        <taxon>Teleostei</taxon>
        <taxon>Neoteleostei</taxon>
        <taxon>Acanthomorphata</taxon>
        <taxon>Gobiaria</taxon>
        <taxon>Gobiiformes</taxon>
        <taxon>Gobioidei</taxon>
        <taxon>Gobiidae</taxon>
        <taxon>Benthophilinae</taxon>
        <taxon>Neogobiini</taxon>
        <taxon>Neogobius</taxon>
    </lineage>
</organism>
<proteinExistence type="predicted"/>
<evidence type="ECO:0000313" key="1">
    <source>
        <dbReference type="Ensembl" id="ENSNMLP00000040896.1"/>
    </source>
</evidence>
<dbReference type="SUPFAM" id="SSF57302">
    <property type="entry name" value="Snake toxin-like"/>
    <property type="match status" value="1"/>
</dbReference>
<dbReference type="InterPro" id="IPR045860">
    <property type="entry name" value="Snake_toxin-like_sf"/>
</dbReference>
<reference evidence="1" key="2">
    <citation type="submission" date="2025-09" db="UniProtKB">
        <authorList>
            <consortium name="Ensembl"/>
        </authorList>
    </citation>
    <scope>IDENTIFICATION</scope>
</reference>
<dbReference type="Ensembl" id="ENSNMLT00000045468.1">
    <property type="protein sequence ID" value="ENSNMLP00000040896.1"/>
    <property type="gene ID" value="ENSNMLG00000025078.1"/>
</dbReference>
<dbReference type="Proteomes" id="UP000694523">
    <property type="component" value="Unplaced"/>
</dbReference>
<accession>A0A8C6URV4</accession>
<evidence type="ECO:0000313" key="2">
    <source>
        <dbReference type="Proteomes" id="UP000694523"/>
    </source>
</evidence>
<dbReference type="AlphaFoldDB" id="A0A8C6URV4"/>
<evidence type="ECO:0008006" key="3">
    <source>
        <dbReference type="Google" id="ProtNLM"/>
    </source>
</evidence>
<protein>
    <recommendedName>
        <fullName evidence="3">UPAR/Ly6 domain-containing protein</fullName>
    </recommendedName>
</protein>
<sequence>MSLCAYTLKCFNCVGKDCNETVVCPTVAGITLDRCAKVEQNGVVVKSCMNRDLCIAPISCCSTDLCNSAVTTGPALALLLLSSTIFTLFL</sequence>
<name>A0A8C6URV4_9GOBI</name>
<keyword evidence="2" id="KW-1185">Reference proteome</keyword>
<reference evidence="1" key="1">
    <citation type="submission" date="2025-08" db="UniProtKB">
        <authorList>
            <consortium name="Ensembl"/>
        </authorList>
    </citation>
    <scope>IDENTIFICATION</scope>
</reference>